<comment type="similarity">
    <text evidence="7">Belongs to the TonB-dependent receptor family.</text>
</comment>
<dbReference type="HOGENOM" id="CLU_004317_0_1_10"/>
<keyword evidence="3 7" id="KW-1134">Transmembrane beta strand</keyword>
<dbReference type="AlphaFoldDB" id="L0G516"/>
<keyword evidence="4 7" id="KW-0812">Transmembrane</keyword>
<keyword evidence="2 7" id="KW-0813">Transport</keyword>
<evidence type="ECO:0000256" key="3">
    <source>
        <dbReference type="ARBA" id="ARBA00022452"/>
    </source>
</evidence>
<dbReference type="eggNOG" id="COG4771">
    <property type="taxonomic scope" value="Bacteria"/>
</dbReference>
<organism evidence="9 10">
    <name type="scientific">Echinicola vietnamensis (strain DSM 17526 / LMG 23754 / KMM 6221)</name>
    <dbReference type="NCBI Taxonomy" id="926556"/>
    <lineage>
        <taxon>Bacteria</taxon>
        <taxon>Pseudomonadati</taxon>
        <taxon>Bacteroidota</taxon>
        <taxon>Cytophagia</taxon>
        <taxon>Cytophagales</taxon>
        <taxon>Cyclobacteriaceae</taxon>
        <taxon>Echinicola</taxon>
    </lineage>
</organism>
<name>L0G516_ECHVK</name>
<dbReference type="InterPro" id="IPR023996">
    <property type="entry name" value="TonB-dep_OMP_SusC/RagA"/>
</dbReference>
<evidence type="ECO:0000256" key="2">
    <source>
        <dbReference type="ARBA" id="ARBA00022448"/>
    </source>
</evidence>
<dbReference type="PROSITE" id="PS52016">
    <property type="entry name" value="TONB_DEPENDENT_REC_3"/>
    <property type="match status" value="1"/>
</dbReference>
<dbReference type="InterPro" id="IPR023997">
    <property type="entry name" value="TonB-dep_OMP_SusC/RagA_CS"/>
</dbReference>
<evidence type="ECO:0000256" key="4">
    <source>
        <dbReference type="ARBA" id="ARBA00022692"/>
    </source>
</evidence>
<dbReference type="NCBIfam" id="TIGR04056">
    <property type="entry name" value="OMP_RagA_SusC"/>
    <property type="match status" value="1"/>
</dbReference>
<sequence>MKKIIPWIICWLWSGMAMAQETYILKGKVLDHRDVPLIGATIQIADSGKGTVTDEYGVFSLQVAKSELRIVSSYLGYQRQSRDISLPLEEELIVKLEKEAMGLEGVEVVSTGYQQISKERATGSFVHLDSSLIERPVSTSILERLGDVTPGLIFNRNGPASDALSIRGRSTLFANSSPLIIVDGFPYDGPIENINPNDVESINVLRDAAAASIWGVKAGNGVIVISTKSGRIGSKPKVSLNSNITIGEVFDPYYQPQMSVNDFIDTELMLFDRGFYNSKENTPRKTALSPVVETLIAARDGEIDQSIADARIAAYRKQDLREAYLRDFYRKSINQQYALNISGGSERQSYFLTAGWDKNLETVKYRGMERFTLGGKQEIKLLKDRLKLSTGIYFTKTHKDRNGLAYGELKQSSNDVLAPYVQFRDENGNPMAITKDYRGGFLDGAEAEGLLDWRYNPLQDIHEQSDILQGRDIRMNLGLDYKIIKGLNAQVSYQYWTNEQEVKQHYGAKSYYARDWVNQYTQVDEEGNLTRIIPEGGILDRSQYSSFSHNGRAQLNYETDWEQGDWVSIAGAEVKSFESSSLGTRFYGYNYRVGNIAQMDYVNPYPVYYFPSASLRIPNGDQVGGTVDRYLSYYLNSAYTHQGKYTLSVSGRKDTSNLFGVDANQKGVPLWSVGAAWILSEEDFYPMKDWLPYAKLRFTYGYNGNIDKRVSAYTTAIRNGNSNITGLPKGIILNPPNPSLSWERIKIVNLGLDWASKDDRFSGTLEYYIKNGLDLIGDIPYAPSSGITEFRGNTASTQTHGLDFNISASVIRGAFQWRINHFHSWIKERVGDYELVGPVNQYLSLGMGGDHDLPIPLSGKPLYAIYSYAWAGLDPDTGDPLGYLDGEASNDYRGIITGATPESLIYHGPSRPSHFGALRNDFSWQGWNLSFNISYRLGYYYRRNSVRYANVLNAQGGHGDFALRWQNPGDETSTHVPSMPDRLNANRDNFYSFSSVLVEKGDHIRLQDIRLGYTFDQRTSPKLPFQRMALYAYANNLGIIWKAAKDDPLDPDFRTAKPLKSIALGVKIDF</sequence>
<evidence type="ECO:0000313" key="9">
    <source>
        <dbReference type="EMBL" id="AGA80632.1"/>
    </source>
</evidence>
<dbReference type="OrthoDB" id="9768177at2"/>
<reference evidence="10" key="1">
    <citation type="submission" date="2012-02" db="EMBL/GenBank/DDBJ databases">
        <title>The complete genome of Echinicola vietnamensis DSM 17526.</title>
        <authorList>
            <person name="Lucas S."/>
            <person name="Copeland A."/>
            <person name="Lapidus A."/>
            <person name="Glavina del Rio T."/>
            <person name="Dalin E."/>
            <person name="Tice H."/>
            <person name="Bruce D."/>
            <person name="Goodwin L."/>
            <person name="Pitluck S."/>
            <person name="Peters L."/>
            <person name="Ovchinnikova G."/>
            <person name="Teshima H."/>
            <person name="Kyrpides N."/>
            <person name="Mavromatis K."/>
            <person name="Ivanova N."/>
            <person name="Brettin T."/>
            <person name="Detter J.C."/>
            <person name="Han C."/>
            <person name="Larimer F."/>
            <person name="Land M."/>
            <person name="Hauser L."/>
            <person name="Markowitz V."/>
            <person name="Cheng J.-F."/>
            <person name="Hugenholtz P."/>
            <person name="Woyke T."/>
            <person name="Wu D."/>
            <person name="Brambilla E."/>
            <person name="Klenk H.-P."/>
            <person name="Eisen J.A."/>
        </authorList>
    </citation>
    <scope>NUCLEOTIDE SEQUENCE [LARGE SCALE GENOMIC DNA]</scope>
    <source>
        <strain evidence="10">DSM 17526 / LMG 23754 / KMM 6221</strain>
    </source>
</reference>
<dbReference type="Pfam" id="PF13715">
    <property type="entry name" value="CarbopepD_reg_2"/>
    <property type="match status" value="1"/>
</dbReference>
<gene>
    <name evidence="9" type="ordered locus">Echvi_4450</name>
</gene>
<dbReference type="InterPro" id="IPR008969">
    <property type="entry name" value="CarboxyPept-like_regulatory"/>
</dbReference>
<dbReference type="PATRIC" id="fig|926556.3.peg.4697"/>
<dbReference type="InterPro" id="IPR036942">
    <property type="entry name" value="Beta-barrel_TonB_sf"/>
</dbReference>
<dbReference type="Gene3D" id="2.60.40.1120">
    <property type="entry name" value="Carboxypeptidase-like, regulatory domain"/>
    <property type="match status" value="1"/>
</dbReference>
<dbReference type="InterPro" id="IPR039426">
    <property type="entry name" value="TonB-dep_rcpt-like"/>
</dbReference>
<dbReference type="InterPro" id="IPR037066">
    <property type="entry name" value="Plug_dom_sf"/>
</dbReference>
<evidence type="ECO:0000256" key="5">
    <source>
        <dbReference type="ARBA" id="ARBA00023136"/>
    </source>
</evidence>
<dbReference type="SUPFAM" id="SSF56935">
    <property type="entry name" value="Porins"/>
    <property type="match status" value="1"/>
</dbReference>
<keyword evidence="10" id="KW-1185">Reference proteome</keyword>
<evidence type="ECO:0000313" key="10">
    <source>
        <dbReference type="Proteomes" id="UP000010796"/>
    </source>
</evidence>
<dbReference type="NCBIfam" id="TIGR04057">
    <property type="entry name" value="SusC_RagA_signa"/>
    <property type="match status" value="1"/>
</dbReference>
<comment type="subcellular location">
    <subcellularLocation>
        <location evidence="1 7">Cell outer membrane</location>
        <topology evidence="1 7">Multi-pass membrane protein</topology>
    </subcellularLocation>
</comment>
<dbReference type="InterPro" id="IPR012910">
    <property type="entry name" value="Plug_dom"/>
</dbReference>
<accession>L0G516</accession>
<dbReference type="Pfam" id="PF07715">
    <property type="entry name" value="Plug"/>
    <property type="match status" value="1"/>
</dbReference>
<proteinExistence type="inferred from homology"/>
<evidence type="ECO:0000256" key="1">
    <source>
        <dbReference type="ARBA" id="ARBA00004571"/>
    </source>
</evidence>
<dbReference type="KEGG" id="evi:Echvi_4450"/>
<dbReference type="SUPFAM" id="SSF49464">
    <property type="entry name" value="Carboxypeptidase regulatory domain-like"/>
    <property type="match status" value="1"/>
</dbReference>
<dbReference type="EMBL" id="CP003346">
    <property type="protein sequence ID" value="AGA80632.1"/>
    <property type="molecule type" value="Genomic_DNA"/>
</dbReference>
<dbReference type="Gene3D" id="2.40.170.20">
    <property type="entry name" value="TonB-dependent receptor, beta-barrel domain"/>
    <property type="match status" value="1"/>
</dbReference>
<dbReference type="Gene3D" id="2.170.130.10">
    <property type="entry name" value="TonB-dependent receptor, plug domain"/>
    <property type="match status" value="1"/>
</dbReference>
<protein>
    <submittedName>
        <fullName evidence="9">TonB-linked outer membrane protein, SusC/RagA family</fullName>
    </submittedName>
</protein>
<evidence type="ECO:0000256" key="7">
    <source>
        <dbReference type="PROSITE-ProRule" id="PRU01360"/>
    </source>
</evidence>
<evidence type="ECO:0000259" key="8">
    <source>
        <dbReference type="Pfam" id="PF07715"/>
    </source>
</evidence>
<dbReference type="RefSeq" id="WP_015268154.1">
    <property type="nucleotide sequence ID" value="NC_019904.1"/>
</dbReference>
<dbReference type="STRING" id="926556.Echvi_4450"/>
<keyword evidence="5 7" id="KW-0472">Membrane</keyword>
<dbReference type="Proteomes" id="UP000010796">
    <property type="component" value="Chromosome"/>
</dbReference>
<evidence type="ECO:0000256" key="6">
    <source>
        <dbReference type="ARBA" id="ARBA00023237"/>
    </source>
</evidence>
<keyword evidence="6 7" id="KW-0998">Cell outer membrane</keyword>
<feature type="domain" description="TonB-dependent receptor plug" evidence="8">
    <location>
        <begin position="119"/>
        <end position="222"/>
    </location>
</feature>
<dbReference type="GO" id="GO:0009279">
    <property type="term" value="C:cell outer membrane"/>
    <property type="evidence" value="ECO:0007669"/>
    <property type="project" value="UniProtKB-SubCell"/>
</dbReference>